<name>A0A7D5H589_9PSED</name>
<dbReference type="KEGG" id="pez:HWQ56_05800"/>
<sequence length="191" mass="21057">MYYGSCVALLVTLNEDGSENIAPMSSTWSLRNRIVLGMGAASRTVANLRRLPELTINLPSASMWQQVERLSGLTGMPEVPEHKAGQFRFEPDKWHAAELNRTASTGVRPGRISECPIQMEAVVESTMLIDEAPEGFVVVAARVEAMHVHESIALADGAGVDPDSWEPLIFSFRSYRSAEREVGRMSRGVRK</sequence>
<evidence type="ECO:0000313" key="6">
    <source>
        <dbReference type="Proteomes" id="UP000509568"/>
    </source>
</evidence>
<evidence type="ECO:0000256" key="1">
    <source>
        <dbReference type="ARBA" id="ARBA00001917"/>
    </source>
</evidence>
<keyword evidence="2" id="KW-0285">Flavoprotein</keyword>
<feature type="domain" description="Flavin reductase like" evidence="4">
    <location>
        <begin position="4"/>
        <end position="178"/>
    </location>
</feature>
<evidence type="ECO:0000256" key="3">
    <source>
        <dbReference type="ARBA" id="ARBA00038054"/>
    </source>
</evidence>
<evidence type="ECO:0000256" key="2">
    <source>
        <dbReference type="ARBA" id="ARBA00022630"/>
    </source>
</evidence>
<protein>
    <submittedName>
        <fullName evidence="5">Flavin reductase family protein</fullName>
    </submittedName>
</protein>
<reference evidence="5 6" key="1">
    <citation type="submission" date="2020-06" db="EMBL/GenBank/DDBJ databases">
        <title>Pseudomonas eucalypticola sp. nov., an endophyte of Eucalyptus dunnii leaves with biocontrol ability of eucalyptus leaf blight.</title>
        <authorList>
            <person name="Liu Y."/>
            <person name="Song Z."/>
            <person name="Zeng H."/>
            <person name="Lu M."/>
            <person name="Wang X."/>
            <person name="Lian X."/>
            <person name="Zhang Q."/>
        </authorList>
    </citation>
    <scope>NUCLEOTIDE SEQUENCE [LARGE SCALE GENOMIC DNA]</scope>
    <source>
        <strain evidence="5 6">NP-1</strain>
    </source>
</reference>
<dbReference type="EMBL" id="CP056030">
    <property type="protein sequence ID" value="QKZ03324.1"/>
    <property type="molecule type" value="Genomic_DNA"/>
</dbReference>
<dbReference type="Pfam" id="PF01613">
    <property type="entry name" value="Flavin_Reduct"/>
    <property type="match status" value="1"/>
</dbReference>
<organism evidence="5 6">
    <name type="scientific">Pseudomonas eucalypticola</name>
    <dbReference type="NCBI Taxonomy" id="2599595"/>
    <lineage>
        <taxon>Bacteria</taxon>
        <taxon>Pseudomonadati</taxon>
        <taxon>Pseudomonadota</taxon>
        <taxon>Gammaproteobacteria</taxon>
        <taxon>Pseudomonadales</taxon>
        <taxon>Pseudomonadaceae</taxon>
        <taxon>Pseudomonas</taxon>
    </lineage>
</organism>
<dbReference type="RefSeq" id="WP_176570001.1">
    <property type="nucleotide sequence ID" value="NZ_CP056030.1"/>
</dbReference>
<dbReference type="Proteomes" id="UP000509568">
    <property type="component" value="Chromosome"/>
</dbReference>
<dbReference type="InterPro" id="IPR052174">
    <property type="entry name" value="Flavoredoxin"/>
</dbReference>
<dbReference type="PANTHER" id="PTHR43567">
    <property type="entry name" value="FLAVOREDOXIN-RELATED-RELATED"/>
    <property type="match status" value="1"/>
</dbReference>
<comment type="cofactor">
    <cofactor evidence="1">
        <name>FMN</name>
        <dbReference type="ChEBI" id="CHEBI:58210"/>
    </cofactor>
</comment>
<dbReference type="AlphaFoldDB" id="A0A7D5H589"/>
<gene>
    <name evidence="5" type="ORF">HWQ56_05800</name>
</gene>
<accession>A0A7D5H589</accession>
<dbReference type="PANTHER" id="PTHR43567:SF1">
    <property type="entry name" value="FLAVOREDOXIN"/>
    <property type="match status" value="1"/>
</dbReference>
<comment type="similarity">
    <text evidence="3">Belongs to the flavoredoxin family.</text>
</comment>
<evidence type="ECO:0000259" key="4">
    <source>
        <dbReference type="Pfam" id="PF01613"/>
    </source>
</evidence>
<dbReference type="InterPro" id="IPR012349">
    <property type="entry name" value="Split_barrel_FMN-bd"/>
</dbReference>
<dbReference type="Gene3D" id="2.30.110.10">
    <property type="entry name" value="Electron Transport, Fmn-binding Protein, Chain A"/>
    <property type="match status" value="1"/>
</dbReference>
<keyword evidence="6" id="KW-1185">Reference proteome</keyword>
<dbReference type="GO" id="GO:0016646">
    <property type="term" value="F:oxidoreductase activity, acting on the CH-NH group of donors, NAD or NADP as acceptor"/>
    <property type="evidence" value="ECO:0007669"/>
    <property type="project" value="UniProtKB-ARBA"/>
</dbReference>
<dbReference type="GO" id="GO:0010181">
    <property type="term" value="F:FMN binding"/>
    <property type="evidence" value="ECO:0007669"/>
    <property type="project" value="InterPro"/>
</dbReference>
<dbReference type="InterPro" id="IPR002563">
    <property type="entry name" value="Flavin_Rdtase-like_dom"/>
</dbReference>
<dbReference type="SUPFAM" id="SSF50475">
    <property type="entry name" value="FMN-binding split barrel"/>
    <property type="match status" value="1"/>
</dbReference>
<evidence type="ECO:0000313" key="5">
    <source>
        <dbReference type="EMBL" id="QKZ03324.1"/>
    </source>
</evidence>
<proteinExistence type="inferred from homology"/>